<dbReference type="Proteomes" id="UP000237347">
    <property type="component" value="Unassembled WGS sequence"/>
</dbReference>
<feature type="transmembrane region" description="Helical" evidence="1">
    <location>
        <begin position="16"/>
        <end position="36"/>
    </location>
</feature>
<dbReference type="AlphaFoldDB" id="A0AAW0JNI3"/>
<keyword evidence="1" id="KW-0812">Transmembrane</keyword>
<name>A0AAW0JNI3_QUESU</name>
<protein>
    <submittedName>
        <fullName evidence="2">Cytochrome p450 77a1</fullName>
    </submittedName>
</protein>
<evidence type="ECO:0000313" key="3">
    <source>
        <dbReference type="EMBL" id="KAK7828563.1"/>
    </source>
</evidence>
<reference evidence="2" key="1">
    <citation type="submission" date="2017-12" db="EMBL/GenBank/DDBJ databases">
        <authorList>
            <person name="Barbosa P."/>
            <person name="Usie A."/>
            <person name="Ramos A.M."/>
        </authorList>
    </citation>
    <scope>NUCLEOTIDE SEQUENCE</scope>
    <source>
        <strain evidence="2">HL8</strain>
        <tissue evidence="2">Leaves</tissue>
    </source>
</reference>
<accession>A0AAW0JNI3</accession>
<dbReference type="EMBL" id="PKMF04000501">
    <property type="protein sequence ID" value="KAK7828563.1"/>
    <property type="molecule type" value="Genomic_DNA"/>
</dbReference>
<reference evidence="2 4" key="2">
    <citation type="journal article" date="2018" name="Sci. Data">
        <title>The draft genome sequence of cork oak.</title>
        <authorList>
            <person name="Ramos A.M."/>
            <person name="Usie A."/>
            <person name="Barbosa P."/>
            <person name="Barros P.M."/>
            <person name="Capote T."/>
            <person name="Chaves I."/>
            <person name="Simoes F."/>
            <person name="Abreu I."/>
            <person name="Carrasquinho I."/>
            <person name="Faro C."/>
            <person name="Guimaraes J.B."/>
            <person name="Mendonca D."/>
            <person name="Nobrega F."/>
            <person name="Rodrigues L."/>
            <person name="Saibo N.J.M."/>
            <person name="Varela M.C."/>
            <person name="Egas C."/>
            <person name="Matos J."/>
            <person name="Miguel C.M."/>
            <person name="Oliveira M.M."/>
            <person name="Ricardo C.P."/>
            <person name="Goncalves S."/>
        </authorList>
    </citation>
    <scope>NUCLEOTIDE SEQUENCE [LARGE SCALE GENOMIC DNA]</scope>
    <source>
        <strain evidence="4">cv. HL8</strain>
        <strain evidence="2">HL8</strain>
    </source>
</reference>
<proteinExistence type="predicted"/>
<comment type="caution">
    <text evidence="2">The sequence shown here is derived from an EMBL/GenBank/DDBJ whole genome shotgun (WGS) entry which is preliminary data.</text>
</comment>
<keyword evidence="1" id="KW-0472">Membrane</keyword>
<keyword evidence="4" id="KW-1185">Reference proteome</keyword>
<sequence length="77" mass="8837">MASLLFLSFSSSSLSSFYHLFFTFLAFLLSALIFFLTHKTKSKKLNLPPVNASLYGPVWRSLRRNMVQNMLSSSRLK</sequence>
<gene>
    <name evidence="2" type="primary">CYP77A1_1</name>
    <name evidence="3" type="synonym">CYP77A1_0</name>
    <name evidence="3" type="ORF">CFP56_030118</name>
    <name evidence="2" type="ORF">CFP56_030120</name>
</gene>
<reference evidence="2" key="3">
    <citation type="submission" date="2023-07" db="EMBL/GenBank/DDBJ databases">
        <title>An improved reference 1 genome and first organelle genomes of Quercus suber.</title>
        <authorList>
            <consortium name="Genosuber Consortium"/>
            <person name="Usie A."/>
            <person name="Serra O."/>
            <person name="Barros P."/>
        </authorList>
    </citation>
    <scope>NUCLEOTIDE SEQUENCE</scope>
    <source>
        <strain evidence="2">HL8</strain>
        <tissue evidence="2">Leaves</tissue>
    </source>
</reference>
<keyword evidence="1" id="KW-1133">Transmembrane helix</keyword>
<dbReference type="EMBL" id="PKMF04000501">
    <property type="protein sequence ID" value="KAK7828542.1"/>
    <property type="molecule type" value="Genomic_DNA"/>
</dbReference>
<evidence type="ECO:0000313" key="4">
    <source>
        <dbReference type="Proteomes" id="UP000237347"/>
    </source>
</evidence>
<evidence type="ECO:0000313" key="2">
    <source>
        <dbReference type="EMBL" id="KAK7828542.1"/>
    </source>
</evidence>
<evidence type="ECO:0000256" key="1">
    <source>
        <dbReference type="SAM" id="Phobius"/>
    </source>
</evidence>
<organism evidence="2 4">
    <name type="scientific">Quercus suber</name>
    <name type="common">Cork oak</name>
    <dbReference type="NCBI Taxonomy" id="58331"/>
    <lineage>
        <taxon>Eukaryota</taxon>
        <taxon>Viridiplantae</taxon>
        <taxon>Streptophyta</taxon>
        <taxon>Embryophyta</taxon>
        <taxon>Tracheophyta</taxon>
        <taxon>Spermatophyta</taxon>
        <taxon>Magnoliopsida</taxon>
        <taxon>eudicotyledons</taxon>
        <taxon>Gunneridae</taxon>
        <taxon>Pentapetalae</taxon>
        <taxon>rosids</taxon>
        <taxon>fabids</taxon>
        <taxon>Fagales</taxon>
        <taxon>Fagaceae</taxon>
        <taxon>Quercus</taxon>
    </lineage>
</organism>